<dbReference type="OrthoDB" id="8282715at2"/>
<evidence type="ECO:0000313" key="3">
    <source>
        <dbReference type="Proteomes" id="UP000186894"/>
    </source>
</evidence>
<keyword evidence="3" id="KW-1185">Reference proteome</keyword>
<evidence type="ECO:0000259" key="1">
    <source>
        <dbReference type="Pfam" id="PF01814"/>
    </source>
</evidence>
<proteinExistence type="predicted"/>
<reference evidence="2 3" key="1">
    <citation type="submission" date="2016-09" db="EMBL/GenBank/DDBJ databases">
        <title>Rhizobium oryziradicis sp. nov., isolated from the root of rice.</title>
        <authorList>
            <person name="Zhao J."/>
            <person name="Zhang X."/>
        </authorList>
    </citation>
    <scope>NUCLEOTIDE SEQUENCE [LARGE SCALE GENOMIC DNA]</scope>
    <source>
        <strain evidence="2 3">N19</strain>
    </source>
</reference>
<dbReference type="Pfam" id="PF01814">
    <property type="entry name" value="Hemerythrin"/>
    <property type="match status" value="1"/>
</dbReference>
<organism evidence="2 3">
    <name type="scientific">Rhizobium oryziradicis</name>
    <dbReference type="NCBI Taxonomy" id="1867956"/>
    <lineage>
        <taxon>Bacteria</taxon>
        <taxon>Pseudomonadati</taxon>
        <taxon>Pseudomonadota</taxon>
        <taxon>Alphaproteobacteria</taxon>
        <taxon>Hyphomicrobiales</taxon>
        <taxon>Rhizobiaceae</taxon>
        <taxon>Rhizobium/Agrobacterium group</taxon>
        <taxon>Rhizobium</taxon>
    </lineage>
</organism>
<accession>A0A1Q8ZP53</accession>
<dbReference type="EMBL" id="MKIM01000028">
    <property type="protein sequence ID" value="OLP43680.1"/>
    <property type="molecule type" value="Genomic_DNA"/>
</dbReference>
<dbReference type="STRING" id="1867956.BJF95_22845"/>
<feature type="domain" description="Hemerythrin-like" evidence="1">
    <location>
        <begin position="29"/>
        <end position="160"/>
    </location>
</feature>
<dbReference type="AlphaFoldDB" id="A0A1Q8ZP53"/>
<dbReference type="Proteomes" id="UP000186894">
    <property type="component" value="Unassembled WGS sequence"/>
</dbReference>
<comment type="caution">
    <text evidence="2">The sequence shown here is derived from an EMBL/GenBank/DDBJ whole genome shotgun (WGS) entry which is preliminary data.</text>
</comment>
<name>A0A1Q8ZP53_9HYPH</name>
<dbReference type="Gene3D" id="1.20.120.520">
    <property type="entry name" value="nmb1532 protein domain like"/>
    <property type="match status" value="1"/>
</dbReference>
<sequence length="168" mass="18975">MEMDMRRTIEPIPSAQNHLSGLVPCDTSLEWLQRAHAEQLALCDHLEEIADSLPGNVDLQKCLYAAKALGPLIKGVHTYEETILFPWLESTSNIQPALRETLNRLKFEHCEDACFAEELTDTLLRLGSGQSVNVEATGYMLRGFFEALRRHIAFEREHILSNLKAGNQ</sequence>
<gene>
    <name evidence="2" type="ORF">BJF95_22845</name>
</gene>
<protein>
    <recommendedName>
        <fullName evidence="1">Hemerythrin-like domain-containing protein</fullName>
    </recommendedName>
</protein>
<dbReference type="InterPro" id="IPR012312">
    <property type="entry name" value="Hemerythrin-like"/>
</dbReference>
<evidence type="ECO:0000313" key="2">
    <source>
        <dbReference type="EMBL" id="OLP43680.1"/>
    </source>
</evidence>